<feature type="transmembrane region" description="Helical" evidence="7">
    <location>
        <begin position="108"/>
        <end position="129"/>
    </location>
</feature>
<protein>
    <recommendedName>
        <fullName evidence="8">Sodium/calcium exchanger membrane region domain-containing protein</fullName>
    </recommendedName>
</protein>
<evidence type="ECO:0000256" key="3">
    <source>
        <dbReference type="ARBA" id="ARBA00022692"/>
    </source>
</evidence>
<dbReference type="InterPro" id="IPR004713">
    <property type="entry name" value="CaH_exchang"/>
</dbReference>
<dbReference type="EMBL" id="MDYQ01000160">
    <property type="protein sequence ID" value="PRP80157.1"/>
    <property type="molecule type" value="Genomic_DNA"/>
</dbReference>
<dbReference type="Proteomes" id="UP000241769">
    <property type="component" value="Unassembled WGS sequence"/>
</dbReference>
<organism evidence="9 10">
    <name type="scientific">Planoprotostelium fungivorum</name>
    <dbReference type="NCBI Taxonomy" id="1890364"/>
    <lineage>
        <taxon>Eukaryota</taxon>
        <taxon>Amoebozoa</taxon>
        <taxon>Evosea</taxon>
        <taxon>Variosea</taxon>
        <taxon>Cavosteliida</taxon>
        <taxon>Cavosteliaceae</taxon>
        <taxon>Planoprotostelium</taxon>
    </lineage>
</organism>
<evidence type="ECO:0000313" key="10">
    <source>
        <dbReference type="Proteomes" id="UP000241769"/>
    </source>
</evidence>
<feature type="transmembrane region" description="Helical" evidence="7">
    <location>
        <begin position="295"/>
        <end position="312"/>
    </location>
</feature>
<dbReference type="InParanoid" id="A0A2P6N875"/>
<feature type="transmembrane region" description="Helical" evidence="7">
    <location>
        <begin position="74"/>
        <end position="96"/>
    </location>
</feature>
<feature type="transmembrane region" description="Helical" evidence="7">
    <location>
        <begin position="367"/>
        <end position="388"/>
    </location>
</feature>
<dbReference type="PANTHER" id="PTHR31503">
    <property type="entry name" value="VACUOLAR CALCIUM ION TRANSPORTER"/>
    <property type="match status" value="1"/>
</dbReference>
<dbReference type="GO" id="GO:0015369">
    <property type="term" value="F:calcium:proton antiporter activity"/>
    <property type="evidence" value="ECO:0007669"/>
    <property type="project" value="TreeGrafter"/>
</dbReference>
<keyword evidence="10" id="KW-1185">Reference proteome</keyword>
<accession>A0A2P6N875</accession>
<dbReference type="GO" id="GO:0005774">
    <property type="term" value="C:vacuolar membrane"/>
    <property type="evidence" value="ECO:0007669"/>
    <property type="project" value="UniProtKB-ARBA"/>
</dbReference>
<keyword evidence="6 7" id="KW-0472">Membrane</keyword>
<comment type="caution">
    <text evidence="9">The sequence shown here is derived from an EMBL/GenBank/DDBJ whole genome shotgun (WGS) entry which is preliminary data.</text>
</comment>
<feature type="transmembrane region" description="Helical" evidence="7">
    <location>
        <begin position="40"/>
        <end position="62"/>
    </location>
</feature>
<dbReference type="InterPro" id="IPR004837">
    <property type="entry name" value="NaCa_Exmemb"/>
</dbReference>
<gene>
    <name evidence="9" type="ORF">PROFUN_12240</name>
</gene>
<keyword evidence="3 7" id="KW-0812">Transmembrane</keyword>
<dbReference type="GO" id="GO:0012505">
    <property type="term" value="C:endomembrane system"/>
    <property type="evidence" value="ECO:0007669"/>
    <property type="project" value="UniProtKB-SubCell"/>
</dbReference>
<dbReference type="Gene3D" id="1.20.1420.30">
    <property type="entry name" value="NCX, central ion-binding region"/>
    <property type="match status" value="1"/>
</dbReference>
<evidence type="ECO:0000259" key="8">
    <source>
        <dbReference type="Pfam" id="PF01699"/>
    </source>
</evidence>
<evidence type="ECO:0000256" key="7">
    <source>
        <dbReference type="SAM" id="Phobius"/>
    </source>
</evidence>
<dbReference type="PANTHER" id="PTHR31503:SF10">
    <property type="entry name" value="VNX1 PROTEIN"/>
    <property type="match status" value="1"/>
</dbReference>
<evidence type="ECO:0000256" key="4">
    <source>
        <dbReference type="ARBA" id="ARBA00022989"/>
    </source>
</evidence>
<feature type="non-terminal residue" evidence="9">
    <location>
        <position position="1"/>
    </location>
</feature>
<feature type="transmembrane region" description="Helical" evidence="7">
    <location>
        <begin position="332"/>
        <end position="355"/>
    </location>
</feature>
<comment type="subcellular location">
    <subcellularLocation>
        <location evidence="1">Endomembrane system</location>
        <topology evidence="1">Multi-pass membrane protein</topology>
    </subcellularLocation>
</comment>
<sequence length="407" mass="43651">MLKLLFRSPRSIRVVNQYPGPGAQLLLGTFESSSLKYFRYSVAGVSVVLINLIPFIVATIVLGKVPVAWRPPPIFLFFTSLLSIIPTAYFIGLAVSSISAQSNFAVGAILNATFGSIVEIILYTVAIYAGDLDNLIISSVTGALLATLLLIPGLSMIAGGLKHKEQYYNVSAAGVSNILLIFSVIGLFTPTVFYASFRDTPMQCSQCDPLSNGKLTCHTCKLYGITTDDIENDPVYKDGARLLVYAISFVLPLAYIIGLIFTLKTHSYLYDKPTHPEGEEAPQGHGEEAPEWPKWVALLILLTGTASFALVSDELVTNITTSLDALGLSQQFVGVFFVGLASSSAEIVNAVNFALSNNIALSIEIGAAGTIQAALIQIPALVLISLVMKSPFVLIFPMMNVFAVGVR</sequence>
<dbReference type="FunCoup" id="A0A2P6N875">
    <property type="interactions" value="120"/>
</dbReference>
<dbReference type="InterPro" id="IPR044880">
    <property type="entry name" value="NCX_ion-bd_dom_sf"/>
</dbReference>
<evidence type="ECO:0000256" key="6">
    <source>
        <dbReference type="ARBA" id="ARBA00023136"/>
    </source>
</evidence>
<keyword evidence="4 7" id="KW-1133">Transmembrane helix</keyword>
<evidence type="ECO:0000256" key="5">
    <source>
        <dbReference type="ARBA" id="ARBA00023065"/>
    </source>
</evidence>
<feature type="transmembrane region" description="Helical" evidence="7">
    <location>
        <begin position="135"/>
        <end position="158"/>
    </location>
</feature>
<proteinExistence type="predicted"/>
<reference evidence="9 10" key="1">
    <citation type="journal article" date="2018" name="Genome Biol. Evol.">
        <title>Multiple Roots of Fruiting Body Formation in Amoebozoa.</title>
        <authorList>
            <person name="Hillmann F."/>
            <person name="Forbes G."/>
            <person name="Novohradska S."/>
            <person name="Ferling I."/>
            <person name="Riege K."/>
            <person name="Groth M."/>
            <person name="Westermann M."/>
            <person name="Marz M."/>
            <person name="Spaller T."/>
            <person name="Winckler T."/>
            <person name="Schaap P."/>
            <person name="Glockner G."/>
        </authorList>
    </citation>
    <scope>NUCLEOTIDE SEQUENCE [LARGE SCALE GENOMIC DNA]</scope>
    <source>
        <strain evidence="9 10">Jena</strain>
    </source>
</reference>
<evidence type="ECO:0000256" key="2">
    <source>
        <dbReference type="ARBA" id="ARBA00022448"/>
    </source>
</evidence>
<evidence type="ECO:0000313" key="9">
    <source>
        <dbReference type="EMBL" id="PRP80157.1"/>
    </source>
</evidence>
<keyword evidence="5" id="KW-0406">Ion transport</keyword>
<feature type="domain" description="Sodium/calcium exchanger membrane region" evidence="8">
    <location>
        <begin position="74"/>
        <end position="193"/>
    </location>
</feature>
<evidence type="ECO:0000256" key="1">
    <source>
        <dbReference type="ARBA" id="ARBA00004127"/>
    </source>
</evidence>
<feature type="transmembrane region" description="Helical" evidence="7">
    <location>
        <begin position="170"/>
        <end position="193"/>
    </location>
</feature>
<dbReference type="AlphaFoldDB" id="A0A2P6N875"/>
<keyword evidence="2" id="KW-0813">Transport</keyword>
<dbReference type="OrthoDB" id="16982at2759"/>
<dbReference type="STRING" id="1890364.A0A2P6N875"/>
<dbReference type="Pfam" id="PF01699">
    <property type="entry name" value="Na_Ca_ex"/>
    <property type="match status" value="2"/>
</dbReference>
<feature type="transmembrane region" description="Helical" evidence="7">
    <location>
        <begin position="242"/>
        <end position="263"/>
    </location>
</feature>
<feature type="domain" description="Sodium/calcium exchanger membrane region" evidence="8">
    <location>
        <begin position="297"/>
        <end position="402"/>
    </location>
</feature>
<dbReference type="GO" id="GO:0006874">
    <property type="term" value="P:intracellular calcium ion homeostasis"/>
    <property type="evidence" value="ECO:0007669"/>
    <property type="project" value="TreeGrafter"/>
</dbReference>
<name>A0A2P6N875_9EUKA</name>